<keyword evidence="3" id="KW-0472">Membrane</keyword>
<dbReference type="InterPro" id="IPR020846">
    <property type="entry name" value="MFS_dom"/>
</dbReference>
<feature type="transmembrane region" description="Helical" evidence="3">
    <location>
        <begin position="366"/>
        <end position="385"/>
    </location>
</feature>
<dbReference type="Gene3D" id="1.20.1250.20">
    <property type="entry name" value="MFS general substrate transporter like domains"/>
    <property type="match status" value="2"/>
</dbReference>
<keyword evidence="6" id="KW-1185">Reference proteome</keyword>
<evidence type="ECO:0000256" key="1">
    <source>
        <dbReference type="ARBA" id="ARBA00004141"/>
    </source>
</evidence>
<dbReference type="SUPFAM" id="SSF103473">
    <property type="entry name" value="MFS general substrate transporter"/>
    <property type="match status" value="1"/>
</dbReference>
<dbReference type="InterPro" id="IPR050327">
    <property type="entry name" value="Proton-linked_MCT"/>
</dbReference>
<sequence length="425" mass="45254">MSREEGGPHAEAVKEIEVDPRLPDILDLGFPDGGLRAWLVVFGCACICGSTFGFVNSWGAFQSYYEHNILQDRSPSNIAWIGSIQYSLTFFPALLVGRLFDLGWFRAPLLSASCTMVAATFLTAECKAYWHFLLCQGIAIGLCSGVIYGPCLGVLSHWFKGRLSTVLGVVAGGSSIGGTLFPIVFRNLVVKIGFPWTMRVLGFMLMTTLGVANLTVARRLPPVNASGGMLNLKAFRSTKFSVYTSTGFFAFLGLYTVLTYIDPSATADGVPETFSFYLVSIANAGSFFGRIGGGILADRIGPINVMAPFTAVAAVLTMIWPFVHGKSAFVAIAIVYGMSSGAYVSLIAAPMIAFGETDDVGRRTGMFLTVLAVGALSGPPISGAINAATQNYKAVGVYAGSMIFVSVALLWVTKYLVIGRFGGKL</sequence>
<dbReference type="InterPro" id="IPR011701">
    <property type="entry name" value="MFS"/>
</dbReference>
<feature type="transmembrane region" description="Helical" evidence="3">
    <location>
        <begin position="128"/>
        <end position="151"/>
    </location>
</feature>
<dbReference type="Pfam" id="PF07690">
    <property type="entry name" value="MFS_1"/>
    <property type="match status" value="1"/>
</dbReference>
<dbReference type="VEuPathDB" id="FungiDB:BD410DRAFT_740242"/>
<keyword evidence="3" id="KW-1133">Transmembrane helix</keyword>
<dbReference type="GO" id="GO:0022857">
    <property type="term" value="F:transmembrane transporter activity"/>
    <property type="evidence" value="ECO:0007669"/>
    <property type="project" value="InterPro"/>
</dbReference>
<name>A0A4Y7QKG5_9AGAM</name>
<evidence type="ECO:0000259" key="4">
    <source>
        <dbReference type="PROSITE" id="PS50850"/>
    </source>
</evidence>
<feature type="transmembrane region" description="Helical" evidence="3">
    <location>
        <begin position="397"/>
        <end position="417"/>
    </location>
</feature>
<proteinExistence type="inferred from homology"/>
<feature type="transmembrane region" description="Helical" evidence="3">
    <location>
        <begin position="329"/>
        <end position="354"/>
    </location>
</feature>
<evidence type="ECO:0000313" key="5">
    <source>
        <dbReference type="EMBL" id="TDL27329.1"/>
    </source>
</evidence>
<comment type="subcellular location">
    <subcellularLocation>
        <location evidence="1">Membrane</location>
        <topology evidence="1">Multi-pass membrane protein</topology>
    </subcellularLocation>
</comment>
<dbReference type="PROSITE" id="PS50850">
    <property type="entry name" value="MFS"/>
    <property type="match status" value="1"/>
</dbReference>
<feature type="transmembrane region" description="Helical" evidence="3">
    <location>
        <begin position="240"/>
        <end position="261"/>
    </location>
</feature>
<dbReference type="EMBL" id="ML170159">
    <property type="protein sequence ID" value="TDL27329.1"/>
    <property type="molecule type" value="Genomic_DNA"/>
</dbReference>
<dbReference type="InterPro" id="IPR036259">
    <property type="entry name" value="MFS_trans_sf"/>
</dbReference>
<feature type="transmembrane region" description="Helical" evidence="3">
    <location>
        <begin position="303"/>
        <end position="323"/>
    </location>
</feature>
<feature type="domain" description="Major facilitator superfamily (MFS) profile" evidence="4">
    <location>
        <begin position="239"/>
        <end position="425"/>
    </location>
</feature>
<comment type="similarity">
    <text evidence="2">Belongs to the major facilitator superfamily. Monocarboxylate porter (TC 2.A.1.13) family.</text>
</comment>
<feature type="transmembrane region" description="Helical" evidence="3">
    <location>
        <begin position="163"/>
        <end position="184"/>
    </location>
</feature>
<feature type="transmembrane region" description="Helical" evidence="3">
    <location>
        <begin position="37"/>
        <end position="58"/>
    </location>
</feature>
<protein>
    <submittedName>
        <fullName evidence="5">MFS general substrate transporter</fullName>
    </submittedName>
</protein>
<reference evidence="5 6" key="1">
    <citation type="submission" date="2018-06" db="EMBL/GenBank/DDBJ databases">
        <title>A transcriptomic atlas of mushroom development highlights an independent origin of complex multicellularity.</title>
        <authorList>
            <consortium name="DOE Joint Genome Institute"/>
            <person name="Krizsan K."/>
            <person name="Almasi E."/>
            <person name="Merenyi Z."/>
            <person name="Sahu N."/>
            <person name="Viragh M."/>
            <person name="Koszo T."/>
            <person name="Mondo S."/>
            <person name="Kiss B."/>
            <person name="Balint B."/>
            <person name="Kues U."/>
            <person name="Barry K."/>
            <person name="Hegedus J.C."/>
            <person name="Henrissat B."/>
            <person name="Johnson J."/>
            <person name="Lipzen A."/>
            <person name="Ohm R."/>
            <person name="Nagy I."/>
            <person name="Pangilinan J."/>
            <person name="Yan J."/>
            <person name="Xiong Y."/>
            <person name="Grigoriev I.V."/>
            <person name="Hibbett D.S."/>
            <person name="Nagy L.G."/>
        </authorList>
    </citation>
    <scope>NUCLEOTIDE SEQUENCE [LARGE SCALE GENOMIC DNA]</scope>
    <source>
        <strain evidence="5 6">SZMC22713</strain>
    </source>
</reference>
<dbReference type="STRING" id="50990.A0A4Y7QKG5"/>
<gene>
    <name evidence="5" type="ORF">BD410DRAFT_740242</name>
</gene>
<evidence type="ECO:0000256" key="3">
    <source>
        <dbReference type="SAM" id="Phobius"/>
    </source>
</evidence>
<dbReference type="PANTHER" id="PTHR11360">
    <property type="entry name" value="MONOCARBOXYLATE TRANSPORTER"/>
    <property type="match status" value="1"/>
</dbReference>
<evidence type="ECO:0000256" key="2">
    <source>
        <dbReference type="ARBA" id="ARBA00006727"/>
    </source>
</evidence>
<dbReference type="PANTHER" id="PTHR11360:SF234">
    <property type="entry name" value="MFS-TYPE TRANSPORTER DBAD-RELATED"/>
    <property type="match status" value="1"/>
</dbReference>
<feature type="transmembrane region" description="Helical" evidence="3">
    <location>
        <begin position="78"/>
        <end position="96"/>
    </location>
</feature>
<dbReference type="GO" id="GO:0016020">
    <property type="term" value="C:membrane"/>
    <property type="evidence" value="ECO:0007669"/>
    <property type="project" value="UniProtKB-SubCell"/>
</dbReference>
<feature type="transmembrane region" description="Helical" evidence="3">
    <location>
        <begin position="196"/>
        <end position="220"/>
    </location>
</feature>
<feature type="transmembrane region" description="Helical" evidence="3">
    <location>
        <begin position="273"/>
        <end position="291"/>
    </location>
</feature>
<dbReference type="AlphaFoldDB" id="A0A4Y7QKG5"/>
<dbReference type="OrthoDB" id="6509908at2759"/>
<organism evidence="5 6">
    <name type="scientific">Rickenella mellea</name>
    <dbReference type="NCBI Taxonomy" id="50990"/>
    <lineage>
        <taxon>Eukaryota</taxon>
        <taxon>Fungi</taxon>
        <taxon>Dikarya</taxon>
        <taxon>Basidiomycota</taxon>
        <taxon>Agaricomycotina</taxon>
        <taxon>Agaricomycetes</taxon>
        <taxon>Hymenochaetales</taxon>
        <taxon>Rickenellaceae</taxon>
        <taxon>Rickenella</taxon>
    </lineage>
</organism>
<keyword evidence="3" id="KW-0812">Transmembrane</keyword>
<evidence type="ECO:0000313" key="6">
    <source>
        <dbReference type="Proteomes" id="UP000294933"/>
    </source>
</evidence>
<accession>A0A4Y7QKG5</accession>
<dbReference type="Proteomes" id="UP000294933">
    <property type="component" value="Unassembled WGS sequence"/>
</dbReference>